<evidence type="ECO:0000256" key="12">
    <source>
        <dbReference type="ARBA" id="ARBA00045865"/>
    </source>
</evidence>
<protein>
    <recommendedName>
        <fullName evidence="10">Dynein regulatory complex subunit 2</fullName>
    </recommendedName>
    <alternativeName>
        <fullName evidence="11">Coiled-coil domain-containing protein 65</fullName>
    </alternativeName>
</protein>
<name>A0AAU9FU63_DROMD</name>
<dbReference type="EMBL" id="AP029265">
    <property type="protein sequence ID" value="BFF99162.1"/>
    <property type="molecule type" value="Genomic_DNA"/>
</dbReference>
<keyword evidence="3" id="KW-0282">Flagellum</keyword>
<evidence type="ECO:0000313" key="16">
    <source>
        <dbReference type="Proteomes" id="UP001500889"/>
    </source>
</evidence>
<dbReference type="GO" id="GO:0005858">
    <property type="term" value="C:axonemal dynein complex"/>
    <property type="evidence" value="ECO:0007669"/>
    <property type="project" value="InterPro"/>
</dbReference>
<reference evidence="15 16" key="1">
    <citation type="submission" date="2024-02" db="EMBL/GenBank/DDBJ databases">
        <title>A chromosome-level genome assembly of Drosophila madeirensis, a fruit fly species endemic to Madeira island.</title>
        <authorList>
            <person name="Tomihara K."/>
            <person name="Llopart A."/>
            <person name="Yamamoto D."/>
        </authorList>
    </citation>
    <scope>NUCLEOTIDE SEQUENCE [LARGE SCALE GENOMIC DNA]</scope>
    <source>
        <strain evidence="15 16">RF1</strain>
    </source>
</reference>
<dbReference type="InterPro" id="IPR039750">
    <property type="entry name" value="DRC1/DRC2"/>
</dbReference>
<comment type="subcellular location">
    <subcellularLocation>
        <location evidence="1">Cytoplasm</location>
        <location evidence="1">Cytoskeleton</location>
        <location evidence="1">Flagellum axoneme</location>
    </subcellularLocation>
    <subcellularLocation>
        <location evidence="8">Cytoplasm</location>
        <location evidence="8">Cytoskeleton</location>
        <location evidence="8">Flagellum basal body</location>
    </subcellularLocation>
</comment>
<dbReference type="GO" id="GO:0003352">
    <property type="term" value="P:regulation of cilium movement"/>
    <property type="evidence" value="ECO:0007669"/>
    <property type="project" value="TreeGrafter"/>
</dbReference>
<evidence type="ECO:0000313" key="15">
    <source>
        <dbReference type="EMBL" id="BFF99162.1"/>
    </source>
</evidence>
<keyword evidence="6" id="KW-0206">Cytoskeleton</keyword>
<keyword evidence="4" id="KW-0175">Coiled coil</keyword>
<feature type="domain" description="Dynein regulatory complex protein 1/2 N-terminal" evidence="14">
    <location>
        <begin position="45"/>
        <end position="140"/>
    </location>
</feature>
<accession>A0AAU9FU63</accession>
<evidence type="ECO:0000256" key="2">
    <source>
        <dbReference type="ARBA" id="ARBA00022490"/>
    </source>
</evidence>
<organism evidence="15 16">
    <name type="scientific">Drosophila madeirensis</name>
    <name type="common">Fruit fly</name>
    <dbReference type="NCBI Taxonomy" id="30013"/>
    <lineage>
        <taxon>Eukaryota</taxon>
        <taxon>Metazoa</taxon>
        <taxon>Ecdysozoa</taxon>
        <taxon>Arthropoda</taxon>
        <taxon>Hexapoda</taxon>
        <taxon>Insecta</taxon>
        <taxon>Pterygota</taxon>
        <taxon>Neoptera</taxon>
        <taxon>Endopterygota</taxon>
        <taxon>Diptera</taxon>
        <taxon>Brachycera</taxon>
        <taxon>Muscomorpha</taxon>
        <taxon>Ephydroidea</taxon>
        <taxon>Drosophilidae</taxon>
        <taxon>Drosophila</taxon>
        <taxon>Sophophora</taxon>
    </lineage>
</organism>
<dbReference type="InterPro" id="IPR039505">
    <property type="entry name" value="DRC1/2_N"/>
</dbReference>
<sequence length="532" mass="63406">MSVHTGFVESQIRLTRLTTNYLQEMQDELEKEPEGPRKPTKAEKKAAKKEAKRLEVIEDKKLIMRDALARELEMGKRMEMKGNEEWHEMCKEIKMKELRDEIETWGEKATRNIEGKNDHIKMLIEDMTQTQDRHVRCFSKTVDLIDHIGACFHGMMDGVRKVYDQEAEILLKEFYEEVQRRTEEVDFMHQNSENIIHATNITTRDQLKEDYTIFLEQRDDRVNTEIENRFRIRDQVVLRMTDMQQQLNDFVESLRSTELDAHKYDKIRWLTERQAAFMDESRKLNYEELKNINTMADLNKEILRVESEHNSTLNDLRLEFQYFTRVRKKIEQNQELDREITHEKLRILTGECYEIIKQMEKHVKSGELLLALSITCRKLQTETEKVILGGEIVDETDLGNVDEQFKLETLNMKNHVDMTEAELVEQTKMLKNFWRRQAMVEAQNLLLLEEKRRLTEQNQGYIHIIKYMSVTEDPEELRSAMKVDSCENQPMPPRLFDTKCKEYKSRNVCKSKIAHKEAKWDAEKTLKQVMEL</sequence>
<gene>
    <name evidence="15" type="ORF">DMAD_07128</name>
</gene>
<evidence type="ECO:0000256" key="6">
    <source>
        <dbReference type="ARBA" id="ARBA00023212"/>
    </source>
</evidence>
<dbReference type="Pfam" id="PF14772">
    <property type="entry name" value="NYD-SP28"/>
    <property type="match status" value="1"/>
</dbReference>
<keyword evidence="16" id="KW-1185">Reference proteome</keyword>
<dbReference type="GO" id="GO:0060285">
    <property type="term" value="P:cilium-dependent cell motility"/>
    <property type="evidence" value="ECO:0007669"/>
    <property type="project" value="TreeGrafter"/>
</dbReference>
<evidence type="ECO:0000256" key="4">
    <source>
        <dbReference type="ARBA" id="ARBA00023054"/>
    </source>
</evidence>
<dbReference type="AlphaFoldDB" id="A0AAU9FU63"/>
<keyword evidence="5" id="KW-0969">Cilium</keyword>
<dbReference type="PANTHER" id="PTHR21625">
    <property type="entry name" value="NYD-SP28 PROTEIN"/>
    <property type="match status" value="1"/>
</dbReference>
<keyword evidence="7" id="KW-0966">Cell projection</keyword>
<evidence type="ECO:0000256" key="7">
    <source>
        <dbReference type="ARBA" id="ARBA00023273"/>
    </source>
</evidence>
<evidence type="ECO:0000256" key="11">
    <source>
        <dbReference type="ARBA" id="ARBA00041517"/>
    </source>
</evidence>
<evidence type="ECO:0000256" key="5">
    <source>
        <dbReference type="ARBA" id="ARBA00023069"/>
    </source>
</evidence>
<evidence type="ECO:0000256" key="1">
    <source>
        <dbReference type="ARBA" id="ARBA00004611"/>
    </source>
</evidence>
<dbReference type="GO" id="GO:0070286">
    <property type="term" value="P:axonemal dynein complex assembly"/>
    <property type="evidence" value="ECO:0007669"/>
    <property type="project" value="InterPro"/>
</dbReference>
<evidence type="ECO:0000256" key="8">
    <source>
        <dbReference type="ARBA" id="ARBA00037841"/>
    </source>
</evidence>
<comment type="similarity">
    <text evidence="9">Belongs to the DRC2 family.</text>
</comment>
<evidence type="ECO:0000256" key="3">
    <source>
        <dbReference type="ARBA" id="ARBA00022846"/>
    </source>
</evidence>
<evidence type="ECO:0000256" key="9">
    <source>
        <dbReference type="ARBA" id="ARBA00038424"/>
    </source>
</evidence>
<evidence type="ECO:0000256" key="13">
    <source>
        <dbReference type="SAM" id="MobiDB-lite"/>
    </source>
</evidence>
<comment type="function">
    <text evidence="12">Component of the nexin-dynein regulatory complex (N-DRC), a key regulator of ciliary/flagellar motility which maintains the alignment and integrity of the distal axoneme and regulates microtubule sliding in motile axonemes. Plays a critical role in the assembly of N-DRC and also stabilizes the assembly of multiple inner dynein arms and radial spokes. Coassembles with DRC1 to form a central scaffold needed for assembly of the N-DRC and its attachment to the outer doublet microtubules.</text>
</comment>
<keyword evidence="2" id="KW-0963">Cytoplasm</keyword>
<feature type="compositionally biased region" description="Basic and acidic residues" evidence="13">
    <location>
        <begin position="32"/>
        <end position="49"/>
    </location>
</feature>
<feature type="region of interest" description="Disordered" evidence="13">
    <location>
        <begin position="26"/>
        <end position="49"/>
    </location>
</feature>
<evidence type="ECO:0000259" key="14">
    <source>
        <dbReference type="Pfam" id="PF14772"/>
    </source>
</evidence>
<dbReference type="PANTHER" id="PTHR21625:SF0">
    <property type="entry name" value="DYNEIN REGULATORY COMPLEX SUBUNIT 2"/>
    <property type="match status" value="1"/>
</dbReference>
<proteinExistence type="inferred from homology"/>
<dbReference type="Proteomes" id="UP001500889">
    <property type="component" value="Chromosome J"/>
</dbReference>
<evidence type="ECO:0000256" key="10">
    <source>
        <dbReference type="ARBA" id="ARBA00040899"/>
    </source>
</evidence>